<dbReference type="AlphaFoldDB" id="S7TCH4"/>
<dbReference type="OrthoDB" id="5456874at2"/>
<dbReference type="Gene3D" id="3.40.50.2300">
    <property type="match status" value="1"/>
</dbReference>
<dbReference type="PROSITE" id="PS50110">
    <property type="entry name" value="RESPONSE_REGULATORY"/>
    <property type="match status" value="1"/>
</dbReference>
<sequence>MDTAGTILVFSENPGTGKALMAVLAKLGLTDVAVATSPQEAAKVLFGGKMRLAVIDHVPGSSQTVALIKALREQERTRLLPLLILAEPGEKALAAFAAKDERTTCVAKPLAAQAFTAALKNLLAQAKAPGAPAKDAAPGASPSDQALRDLALLLRDRKGAEAVILAESLITAHGTRTDLLMALALARHLLGETDNYVATLSRIIGIEPDTPEPARQDQPAAAAAPASGRGNAASSKSGLRGVWASLPPPERRQKARQLYSPSHAKRNALRIFTPFWSAGAPGGEGRLQLVDLSFGGLCMEAPRPAVARGAEFVIDLYVKDELALPGVKIRVVRVEDETVGCTFRELDRQTESLLNQRLHEEQKKGVAATGEPGVPSTKKVIKLSF</sequence>
<dbReference type="GO" id="GO:0035438">
    <property type="term" value="F:cyclic-di-GMP binding"/>
    <property type="evidence" value="ECO:0007669"/>
    <property type="project" value="InterPro"/>
</dbReference>
<dbReference type="EMBL" id="ATHI01000005">
    <property type="protein sequence ID" value="EPR34917.1"/>
    <property type="molecule type" value="Genomic_DNA"/>
</dbReference>
<gene>
    <name evidence="4" type="ORF">dsat_2280</name>
</gene>
<dbReference type="eggNOG" id="ENOG5032C1H">
    <property type="taxonomic scope" value="Bacteria"/>
</dbReference>
<dbReference type="Gene3D" id="2.40.10.220">
    <property type="entry name" value="predicted glycosyltransferase like domains"/>
    <property type="match status" value="1"/>
</dbReference>
<dbReference type="InterPro" id="IPR011006">
    <property type="entry name" value="CheY-like_superfamily"/>
</dbReference>
<evidence type="ECO:0000259" key="3">
    <source>
        <dbReference type="PROSITE" id="PS50110"/>
    </source>
</evidence>
<dbReference type="PATRIC" id="fig|1121439.3.peg.669"/>
<protein>
    <submittedName>
        <fullName evidence="4">Type IV pilus assembly PilZ</fullName>
    </submittedName>
</protein>
<feature type="domain" description="Response regulatory" evidence="3">
    <location>
        <begin position="6"/>
        <end position="123"/>
    </location>
</feature>
<name>S7TCH4_9BACT</name>
<feature type="region of interest" description="Disordered" evidence="2">
    <location>
        <begin position="208"/>
        <end position="261"/>
    </location>
</feature>
<keyword evidence="5" id="KW-1185">Reference proteome</keyword>
<evidence type="ECO:0000256" key="1">
    <source>
        <dbReference type="PROSITE-ProRule" id="PRU00169"/>
    </source>
</evidence>
<dbReference type="RefSeq" id="WP_020886166.1">
    <property type="nucleotide sequence ID" value="NZ_ATHI01000005.1"/>
</dbReference>
<dbReference type="GO" id="GO:0000160">
    <property type="term" value="P:phosphorelay signal transduction system"/>
    <property type="evidence" value="ECO:0007669"/>
    <property type="project" value="InterPro"/>
</dbReference>
<dbReference type="SUPFAM" id="SSF141371">
    <property type="entry name" value="PilZ domain-like"/>
    <property type="match status" value="1"/>
</dbReference>
<dbReference type="Proteomes" id="UP000014975">
    <property type="component" value="Unassembled WGS sequence"/>
</dbReference>
<proteinExistence type="predicted"/>
<accession>S7TCH4</accession>
<dbReference type="InterPro" id="IPR009875">
    <property type="entry name" value="PilZ_domain"/>
</dbReference>
<dbReference type="Pfam" id="PF07238">
    <property type="entry name" value="PilZ"/>
    <property type="match status" value="1"/>
</dbReference>
<dbReference type="STRING" id="1121439.dsat_2280"/>
<dbReference type="SUPFAM" id="SSF52172">
    <property type="entry name" value="CheY-like"/>
    <property type="match status" value="1"/>
</dbReference>
<reference evidence="4 5" key="1">
    <citation type="journal article" date="2013" name="Genome Announc.">
        <title>Draft genome sequences for three mercury-methylating, sulfate-reducing bacteria.</title>
        <authorList>
            <person name="Brown S.D."/>
            <person name="Hurt R.A.Jr."/>
            <person name="Gilmour C.C."/>
            <person name="Elias D.A."/>
        </authorList>
    </citation>
    <scope>NUCLEOTIDE SEQUENCE [LARGE SCALE GENOMIC DNA]</scope>
    <source>
        <strain evidence="4 5">DSM 16529</strain>
    </source>
</reference>
<organism evidence="4 5">
    <name type="scientific">Alkalidesulfovibrio alkalitolerans DSM 16529</name>
    <dbReference type="NCBI Taxonomy" id="1121439"/>
    <lineage>
        <taxon>Bacteria</taxon>
        <taxon>Pseudomonadati</taxon>
        <taxon>Thermodesulfobacteriota</taxon>
        <taxon>Desulfovibrionia</taxon>
        <taxon>Desulfovibrionales</taxon>
        <taxon>Desulfovibrionaceae</taxon>
        <taxon>Alkalidesulfovibrio</taxon>
    </lineage>
</organism>
<evidence type="ECO:0000313" key="5">
    <source>
        <dbReference type="Proteomes" id="UP000014975"/>
    </source>
</evidence>
<evidence type="ECO:0000256" key="2">
    <source>
        <dbReference type="SAM" id="MobiDB-lite"/>
    </source>
</evidence>
<dbReference type="InterPro" id="IPR001789">
    <property type="entry name" value="Sig_transdc_resp-reg_receiver"/>
</dbReference>
<keyword evidence="1" id="KW-0597">Phosphoprotein</keyword>
<feature type="modified residue" description="4-aspartylphosphate" evidence="1">
    <location>
        <position position="56"/>
    </location>
</feature>
<evidence type="ECO:0000313" key="4">
    <source>
        <dbReference type="EMBL" id="EPR34917.1"/>
    </source>
</evidence>
<feature type="compositionally biased region" description="Low complexity" evidence="2">
    <location>
        <begin position="216"/>
        <end position="234"/>
    </location>
</feature>
<comment type="caution">
    <text evidence="4">The sequence shown here is derived from an EMBL/GenBank/DDBJ whole genome shotgun (WGS) entry which is preliminary data.</text>
</comment>